<proteinExistence type="predicted"/>
<reference evidence="1" key="2">
    <citation type="submission" date="2018-05" db="EMBL/GenBank/DDBJ databases">
        <title>OpunRS2 (Oryza punctata Reference Sequence Version 2).</title>
        <authorList>
            <person name="Zhang J."/>
            <person name="Kudrna D."/>
            <person name="Lee S."/>
            <person name="Talag J."/>
            <person name="Welchert J."/>
            <person name="Wing R.A."/>
        </authorList>
    </citation>
    <scope>NUCLEOTIDE SEQUENCE [LARGE SCALE GENOMIC DNA]</scope>
</reference>
<dbReference type="HOGENOM" id="CLU_2626206_0_0_1"/>
<dbReference type="Proteomes" id="UP000026962">
    <property type="component" value="Chromosome 1"/>
</dbReference>
<dbReference type="EnsemblPlants" id="OPUNC01G37160.1">
    <property type="protein sequence ID" value="OPUNC01G37160.1"/>
    <property type="gene ID" value="OPUNC01G37160"/>
</dbReference>
<organism evidence="1">
    <name type="scientific">Oryza punctata</name>
    <name type="common">Red rice</name>
    <dbReference type="NCBI Taxonomy" id="4537"/>
    <lineage>
        <taxon>Eukaryota</taxon>
        <taxon>Viridiplantae</taxon>
        <taxon>Streptophyta</taxon>
        <taxon>Embryophyta</taxon>
        <taxon>Tracheophyta</taxon>
        <taxon>Spermatophyta</taxon>
        <taxon>Magnoliopsida</taxon>
        <taxon>Liliopsida</taxon>
        <taxon>Poales</taxon>
        <taxon>Poaceae</taxon>
        <taxon>BOP clade</taxon>
        <taxon>Oryzoideae</taxon>
        <taxon>Oryzeae</taxon>
        <taxon>Oryzinae</taxon>
        <taxon>Oryza</taxon>
    </lineage>
</organism>
<dbReference type="AlphaFoldDB" id="A0A0E0JRF5"/>
<reference evidence="1" key="1">
    <citation type="submission" date="2015-04" db="UniProtKB">
        <authorList>
            <consortium name="EnsemblPlants"/>
        </authorList>
    </citation>
    <scope>IDENTIFICATION</scope>
</reference>
<accession>A0A0E0JRF5</accession>
<sequence length="78" mass="9365">MVICLRRSRTHGQFILKIITQLTLQQQFDDNILLTVKSRKILSDYKWIQTSSIYEQSCRPMRQWQLLLSSEFNWAAFV</sequence>
<dbReference type="Gramene" id="OPUNC01G37160.1">
    <property type="protein sequence ID" value="OPUNC01G37160.1"/>
    <property type="gene ID" value="OPUNC01G37160"/>
</dbReference>
<evidence type="ECO:0000313" key="1">
    <source>
        <dbReference type="EnsemblPlants" id="OPUNC01G37160.1"/>
    </source>
</evidence>
<keyword evidence="2" id="KW-1185">Reference proteome</keyword>
<name>A0A0E0JRF5_ORYPU</name>
<evidence type="ECO:0000313" key="2">
    <source>
        <dbReference type="Proteomes" id="UP000026962"/>
    </source>
</evidence>
<protein>
    <submittedName>
        <fullName evidence="1">Uncharacterized protein</fullName>
    </submittedName>
</protein>